<dbReference type="GO" id="GO:0016020">
    <property type="term" value="C:membrane"/>
    <property type="evidence" value="ECO:0007669"/>
    <property type="project" value="UniProtKB-SubCell"/>
</dbReference>
<evidence type="ECO:0000313" key="10">
    <source>
        <dbReference type="Proteomes" id="UP001432322"/>
    </source>
</evidence>
<proteinExistence type="inferred from homology"/>
<name>A0AAV5UVA3_9BILA</name>
<dbReference type="AlphaFoldDB" id="A0AAV5UVA3"/>
<evidence type="ECO:0000256" key="4">
    <source>
        <dbReference type="ARBA" id="ARBA00023136"/>
    </source>
</evidence>
<feature type="transmembrane region" description="Helical" evidence="7">
    <location>
        <begin position="380"/>
        <end position="401"/>
    </location>
</feature>
<feature type="transmembrane region" description="Helical" evidence="7">
    <location>
        <begin position="819"/>
        <end position="837"/>
    </location>
</feature>
<feature type="transmembrane region" description="Helical" evidence="7">
    <location>
        <begin position="448"/>
        <end position="472"/>
    </location>
</feature>
<comment type="caution">
    <text evidence="9">The sequence shown here is derived from an EMBL/GenBank/DDBJ whole genome shotgun (WGS) entry which is preliminary data.</text>
</comment>
<comment type="similarity">
    <text evidence="6">Belongs to the dispatched family.</text>
</comment>
<feature type="transmembrane region" description="Helical" evidence="7">
    <location>
        <begin position="12"/>
        <end position="30"/>
    </location>
</feature>
<dbReference type="InterPro" id="IPR000731">
    <property type="entry name" value="SSD"/>
</dbReference>
<dbReference type="GO" id="GO:0022857">
    <property type="term" value="F:transmembrane transporter activity"/>
    <property type="evidence" value="ECO:0007669"/>
    <property type="project" value="TreeGrafter"/>
</dbReference>
<dbReference type="InterPro" id="IPR004869">
    <property type="entry name" value="MMPL_dom"/>
</dbReference>
<dbReference type="PANTHER" id="PTHR45951">
    <property type="entry name" value="PROTEIN DISPATCHED-RELATED"/>
    <property type="match status" value="1"/>
</dbReference>
<dbReference type="Proteomes" id="UP001432322">
    <property type="component" value="Unassembled WGS sequence"/>
</dbReference>
<feature type="transmembrane region" description="Helical" evidence="7">
    <location>
        <begin position="349"/>
        <end position="374"/>
    </location>
</feature>
<comment type="subcellular location">
    <subcellularLocation>
        <location evidence="1">Membrane</location>
        <topology evidence="1">Multi-pass membrane protein</topology>
    </subcellularLocation>
</comment>
<feature type="transmembrane region" description="Helical" evidence="7">
    <location>
        <begin position="784"/>
        <end position="807"/>
    </location>
</feature>
<evidence type="ECO:0000313" key="9">
    <source>
        <dbReference type="EMBL" id="GMT11221.1"/>
    </source>
</evidence>
<feature type="transmembrane region" description="Helical" evidence="7">
    <location>
        <begin position="857"/>
        <end position="877"/>
    </location>
</feature>
<keyword evidence="5" id="KW-0325">Glycoprotein</keyword>
<evidence type="ECO:0000256" key="7">
    <source>
        <dbReference type="SAM" id="Phobius"/>
    </source>
</evidence>
<protein>
    <recommendedName>
        <fullName evidence="8">SSD domain-containing protein</fullName>
    </recommendedName>
</protein>
<dbReference type="PANTHER" id="PTHR45951:SF3">
    <property type="entry name" value="PROTEIN DISPATCHED"/>
    <property type="match status" value="1"/>
</dbReference>
<gene>
    <name evidence="9" type="ORF">PFISCL1PPCAC_2518</name>
</gene>
<keyword evidence="10" id="KW-1185">Reference proteome</keyword>
<evidence type="ECO:0000256" key="3">
    <source>
        <dbReference type="ARBA" id="ARBA00022989"/>
    </source>
</evidence>
<dbReference type="Pfam" id="PF03176">
    <property type="entry name" value="MMPL"/>
    <property type="match status" value="1"/>
</dbReference>
<feature type="domain" description="SSD" evidence="8">
    <location>
        <begin position="338"/>
        <end position="478"/>
    </location>
</feature>
<evidence type="ECO:0000259" key="8">
    <source>
        <dbReference type="PROSITE" id="PS50156"/>
    </source>
</evidence>
<organism evidence="9 10">
    <name type="scientific">Pristionchus fissidentatus</name>
    <dbReference type="NCBI Taxonomy" id="1538716"/>
    <lineage>
        <taxon>Eukaryota</taxon>
        <taxon>Metazoa</taxon>
        <taxon>Ecdysozoa</taxon>
        <taxon>Nematoda</taxon>
        <taxon>Chromadorea</taxon>
        <taxon>Rhabditida</taxon>
        <taxon>Rhabditina</taxon>
        <taxon>Diplogasteromorpha</taxon>
        <taxon>Diplogasteroidea</taxon>
        <taxon>Neodiplogasteridae</taxon>
        <taxon>Pristionchus</taxon>
    </lineage>
</organism>
<keyword evidence="3 7" id="KW-1133">Transmembrane helix</keyword>
<keyword evidence="4 7" id="KW-0472">Membrane</keyword>
<evidence type="ECO:0000256" key="6">
    <source>
        <dbReference type="ARBA" id="ARBA00038046"/>
    </source>
</evidence>
<feature type="transmembrane region" description="Helical" evidence="7">
    <location>
        <begin position="484"/>
        <end position="506"/>
    </location>
</feature>
<dbReference type="PROSITE" id="PS50156">
    <property type="entry name" value="SSD"/>
    <property type="match status" value="1"/>
</dbReference>
<feature type="non-terminal residue" evidence="9">
    <location>
        <position position="1"/>
    </location>
</feature>
<dbReference type="EMBL" id="BTSY01000001">
    <property type="protein sequence ID" value="GMT11221.1"/>
    <property type="molecule type" value="Genomic_DNA"/>
</dbReference>
<feature type="transmembrane region" description="Helical" evidence="7">
    <location>
        <begin position="512"/>
        <end position="532"/>
    </location>
</feature>
<feature type="transmembrane region" description="Helical" evidence="7">
    <location>
        <begin position="319"/>
        <end position="342"/>
    </location>
</feature>
<evidence type="ECO:0000256" key="5">
    <source>
        <dbReference type="ARBA" id="ARBA00023180"/>
    </source>
</evidence>
<accession>A0AAV5UVA3</accession>
<dbReference type="Gene3D" id="1.20.1640.10">
    <property type="entry name" value="Multidrug efflux transporter AcrB transmembrane domain"/>
    <property type="match status" value="2"/>
</dbReference>
<reference evidence="9" key="1">
    <citation type="submission" date="2023-10" db="EMBL/GenBank/DDBJ databases">
        <title>Genome assembly of Pristionchus species.</title>
        <authorList>
            <person name="Yoshida K."/>
            <person name="Sommer R.J."/>
        </authorList>
    </citation>
    <scope>NUCLEOTIDE SEQUENCE</scope>
    <source>
        <strain evidence="9">RS5133</strain>
    </source>
</reference>
<feature type="transmembrane region" description="Helical" evidence="7">
    <location>
        <begin position="759"/>
        <end position="778"/>
    </location>
</feature>
<dbReference type="GO" id="GO:0007224">
    <property type="term" value="P:smoothened signaling pathway"/>
    <property type="evidence" value="ECO:0007669"/>
    <property type="project" value="TreeGrafter"/>
</dbReference>
<evidence type="ECO:0000256" key="2">
    <source>
        <dbReference type="ARBA" id="ARBA00022692"/>
    </source>
</evidence>
<sequence length="924" mass="104153">RYASIVLGWPRLTILLTLSISIGLSIWGGVRHWDVVDFTPSKGFETRGTHWSDIRLALTNLPDFTASRAEMIASGKRTKRKKRALEAVRNYSNAEDVEPFTINYDDYGVNSNPRLSDVQEDPCVQYAGLGTDLPYEFVDLFAKMTFEYKSLDQASFPIKTIPTSSLQLFSLEPMRSLCYLDATVDGIEGKKTVATKLTYSFTLPLYSTCLNMSSYKTCDALNQRDLDHLRKTLLTCKDGTNPDKDLCSMKIVTQAISYLLPKDLSNPYFNVILPLYTSSSDASFDYFMELKRRVISELSEHFTLRGTYFFTKDKEFMNVLTFDCILGGVSALLVFFVLLLIVQSFLFTLSVLLLLILSFTLAFYFYTCLLGFPFFPFVNLISLALMIYLAADDALLLVVFYRHERRARPLISPEEVFSHSLPHSLGSVTVTSVTTAIAFLVNLTSDVLIMRCFGVFASLIVLSNLLLLYLLLPPCLFLTIHRVPLHPFPSFVSAFFSSFSHHLSIWTNRLRWSLSLLFLLIAIASSIVIFVVPSLQLPETVNVQLLRPDHTEEWFDRNAKLFDFSANRKFTLIENVVLGVNPVKDASLFNPYSNGHVTFDSSFAIDTYEDLNRMKNLSTYLLARSKLRPDTALWLDLFKMWINSTSCTEECCYRDDKAKLNSTCFLQYSRRFPVSTFPSDWTTFPIDGPIFTKDLKFVGYFFGFPSAFKWSLDWDILRVFFDDMDVLQGRVREYMPGDSTLVSTSTQILRIYDLLARSLPSTLLSLAIALSSCLILVFASTRKILLTISTIFTITFTLLVILAVLVFMGWRLGVIESSIIVLATGVAFDYVLHYAVAYRMSPNLPFPALIRQVHNSAGAAVLGGTATSLAASLPLLFASTSAFSQLGIFLLLVSVLSLLSACLVFPSLHSVIESVEETPRNLKF</sequence>
<evidence type="ECO:0000256" key="1">
    <source>
        <dbReference type="ARBA" id="ARBA00004141"/>
    </source>
</evidence>
<dbReference type="InterPro" id="IPR052081">
    <property type="entry name" value="Dispatched_Hh_regulator"/>
</dbReference>
<feature type="transmembrane region" description="Helical" evidence="7">
    <location>
        <begin position="889"/>
        <end position="912"/>
    </location>
</feature>
<dbReference type="SUPFAM" id="SSF82866">
    <property type="entry name" value="Multidrug efflux transporter AcrB transmembrane domain"/>
    <property type="match status" value="2"/>
</dbReference>
<keyword evidence="2 7" id="KW-0812">Transmembrane</keyword>